<dbReference type="Pfam" id="PF12874">
    <property type="entry name" value="zf-met"/>
    <property type="match status" value="1"/>
</dbReference>
<dbReference type="Pfam" id="PF00096">
    <property type="entry name" value="zf-C2H2"/>
    <property type="match status" value="3"/>
</dbReference>
<dbReference type="OrthoDB" id="427030at2759"/>
<name>A0A9Q1HSU6_CONCO</name>
<evidence type="ECO:0000256" key="10">
    <source>
        <dbReference type="SAM" id="MobiDB-lite"/>
    </source>
</evidence>
<dbReference type="PANTHER" id="PTHR24391">
    <property type="entry name" value="HISTONE H4 TRANSCRIPTION FACTOR-RELATED"/>
    <property type="match status" value="1"/>
</dbReference>
<evidence type="ECO:0000256" key="2">
    <source>
        <dbReference type="ARBA" id="ARBA00022723"/>
    </source>
</evidence>
<dbReference type="Gene3D" id="3.30.160.60">
    <property type="entry name" value="Classic Zinc Finger"/>
    <property type="match status" value="6"/>
</dbReference>
<evidence type="ECO:0000259" key="11">
    <source>
        <dbReference type="PROSITE" id="PS50157"/>
    </source>
</evidence>
<dbReference type="PROSITE" id="PS00028">
    <property type="entry name" value="ZINC_FINGER_C2H2_1"/>
    <property type="match status" value="3"/>
</dbReference>
<gene>
    <name evidence="12" type="ORF">COCON_G00183890</name>
</gene>
<feature type="region of interest" description="Disordered" evidence="10">
    <location>
        <begin position="1"/>
        <end position="81"/>
    </location>
</feature>
<comment type="subcellular location">
    <subcellularLocation>
        <location evidence="1">Nucleus</location>
    </subcellularLocation>
</comment>
<feature type="compositionally biased region" description="Low complexity" evidence="10">
    <location>
        <begin position="299"/>
        <end position="315"/>
    </location>
</feature>
<reference evidence="12" key="1">
    <citation type="journal article" date="2023" name="Science">
        <title>Genome structures resolve the early diversification of teleost fishes.</title>
        <authorList>
            <person name="Parey E."/>
            <person name="Louis A."/>
            <person name="Montfort J."/>
            <person name="Bouchez O."/>
            <person name="Roques C."/>
            <person name="Iampietro C."/>
            <person name="Lluch J."/>
            <person name="Castinel A."/>
            <person name="Donnadieu C."/>
            <person name="Desvignes T."/>
            <person name="Floi Bucao C."/>
            <person name="Jouanno E."/>
            <person name="Wen M."/>
            <person name="Mejri S."/>
            <person name="Dirks R."/>
            <person name="Jansen H."/>
            <person name="Henkel C."/>
            <person name="Chen W.J."/>
            <person name="Zahm M."/>
            <person name="Cabau C."/>
            <person name="Klopp C."/>
            <person name="Thompson A.W."/>
            <person name="Robinson-Rechavi M."/>
            <person name="Braasch I."/>
            <person name="Lecointre G."/>
            <person name="Bobe J."/>
            <person name="Postlethwait J.H."/>
            <person name="Berthelot C."/>
            <person name="Roest Crollius H."/>
            <person name="Guiguen Y."/>
        </authorList>
    </citation>
    <scope>NUCLEOTIDE SEQUENCE</scope>
    <source>
        <strain evidence="12">Concon-B</strain>
    </source>
</reference>
<feature type="domain" description="C2H2-type" evidence="11">
    <location>
        <begin position="235"/>
        <end position="262"/>
    </location>
</feature>
<organism evidence="12 13">
    <name type="scientific">Conger conger</name>
    <name type="common">Conger eel</name>
    <name type="synonym">Muraena conger</name>
    <dbReference type="NCBI Taxonomy" id="82655"/>
    <lineage>
        <taxon>Eukaryota</taxon>
        <taxon>Metazoa</taxon>
        <taxon>Chordata</taxon>
        <taxon>Craniata</taxon>
        <taxon>Vertebrata</taxon>
        <taxon>Euteleostomi</taxon>
        <taxon>Actinopterygii</taxon>
        <taxon>Neopterygii</taxon>
        <taxon>Teleostei</taxon>
        <taxon>Anguilliformes</taxon>
        <taxon>Congridae</taxon>
        <taxon>Conger</taxon>
    </lineage>
</organism>
<dbReference type="GO" id="GO:0000981">
    <property type="term" value="F:DNA-binding transcription factor activity, RNA polymerase II-specific"/>
    <property type="evidence" value="ECO:0007669"/>
    <property type="project" value="TreeGrafter"/>
</dbReference>
<keyword evidence="2" id="KW-0479">Metal-binding</keyword>
<dbReference type="AlphaFoldDB" id="A0A9Q1HSU6"/>
<feature type="region of interest" description="Disordered" evidence="10">
    <location>
        <begin position="299"/>
        <end position="350"/>
    </location>
</feature>
<dbReference type="FunFam" id="3.30.160.60:FF:000082">
    <property type="entry name" value="Putative zinc finger E-box-binding homeobox 2"/>
    <property type="match status" value="1"/>
</dbReference>
<dbReference type="GO" id="GO:0000978">
    <property type="term" value="F:RNA polymerase II cis-regulatory region sequence-specific DNA binding"/>
    <property type="evidence" value="ECO:0007669"/>
    <property type="project" value="TreeGrafter"/>
</dbReference>
<feature type="domain" description="C2H2-type" evidence="11">
    <location>
        <begin position="693"/>
        <end position="720"/>
    </location>
</feature>
<keyword evidence="13" id="KW-1185">Reference proteome</keyword>
<feature type="domain" description="C2H2-type" evidence="11">
    <location>
        <begin position="665"/>
        <end position="692"/>
    </location>
</feature>
<sequence length="864" mass="93892">MGDTVDVEKLTALGSEGEGEGVAWGAETNDIQDKGSLTASEGTEPGSPAHCATFQSLSPTLVWPRGPQNAGPPAEREGPRDEMMIYGQGSDPRAPEDLAHYEFLMQLRQASNPGPQRHANNGTMGVYHPDLPTREDTPLPCWSPEKQGSSDGQDPEALRPVLACPFCQRTYQRDAALREHIRFCQEREGSSRLVCPLCSYSAPYRAQMDKHMAMHSLAPNKHPTMFDLTSENRKFKCLQCGKAFKYKHHLKEHLRIHSGEKPYECATCRKRFSHSGSYSSHLSSRKCVSGAAMNGQVYGTSFHGSSPGSPPSGHGRNSGKGSPYAFPSPGAHADRAPGGQPEQGDPSPEFYQADLFKFPGLLPLLGSTDRFGYVLQEMLRRGGAHREGAEPAGGGGVTCRWCAQLFPSRAVLAQHERYLCRLNRDPVQGLEPSPPGWGRDAGPQGPHKANGFGRERSPIRRSSWPPSSPCPTPWDHAHSVPPSKAPPTTPPAQPLRPSRTRGGMGRPGADSQNEPLDLSLPKPRWVAGDNRPCNGLSPPGDSRQTLLSNQQPAAYAGTALFSPALYSALPLFSPIMPPGPHPDSLSPLSLNPLTHNRAPFLPPLPYMMESDTDSFLKRIHQEQQSLMSEAMGRGCLDYLSLMDEGADGEGGLGRKRLKKTDEGLYACDICDKTFQKSSSLLRHKYEHTGKRPHECKICRKAFKHKHHLIEHSRLHSGEKPYQCDKCGKRFSHSGSYSQHMNHRYAYCSREQDPGNHPGNGLGDGATLLCQGQGLEAVLGRASFLSESSLDGGLREEEEEEEEEEEQVVRGVELGALMDRSVSSEDGSGVELGAEPEAGGRAGAGEGGPQSEGVQECDDGDHSTG</sequence>
<evidence type="ECO:0000256" key="4">
    <source>
        <dbReference type="ARBA" id="ARBA00022771"/>
    </source>
</evidence>
<keyword evidence="6" id="KW-0238">DNA-binding</keyword>
<dbReference type="Proteomes" id="UP001152803">
    <property type="component" value="Unassembled WGS sequence"/>
</dbReference>
<keyword evidence="7" id="KW-0371">Homeobox</keyword>
<keyword evidence="4 9" id="KW-0863">Zinc-finger</keyword>
<dbReference type="SMART" id="SM00355">
    <property type="entry name" value="ZnF_C2H2"/>
    <property type="match status" value="8"/>
</dbReference>
<dbReference type="InterPro" id="IPR036236">
    <property type="entry name" value="Znf_C2H2_sf"/>
</dbReference>
<evidence type="ECO:0000256" key="3">
    <source>
        <dbReference type="ARBA" id="ARBA00022737"/>
    </source>
</evidence>
<evidence type="ECO:0000256" key="6">
    <source>
        <dbReference type="ARBA" id="ARBA00023125"/>
    </source>
</evidence>
<proteinExistence type="predicted"/>
<evidence type="ECO:0000256" key="8">
    <source>
        <dbReference type="ARBA" id="ARBA00023242"/>
    </source>
</evidence>
<dbReference type="FunFam" id="3.30.160.60:FF:001498">
    <property type="entry name" value="Zinc finger protein 404"/>
    <property type="match status" value="1"/>
</dbReference>
<protein>
    <recommendedName>
        <fullName evidence="11">C2H2-type domain-containing protein</fullName>
    </recommendedName>
</protein>
<dbReference type="GO" id="GO:0005634">
    <property type="term" value="C:nucleus"/>
    <property type="evidence" value="ECO:0007669"/>
    <property type="project" value="UniProtKB-SubCell"/>
</dbReference>
<dbReference type="SUPFAM" id="SSF57667">
    <property type="entry name" value="beta-beta-alpha zinc fingers"/>
    <property type="match status" value="3"/>
</dbReference>
<dbReference type="EMBL" id="JAFJMO010000013">
    <property type="protein sequence ID" value="KAJ8259377.1"/>
    <property type="molecule type" value="Genomic_DNA"/>
</dbReference>
<evidence type="ECO:0000256" key="1">
    <source>
        <dbReference type="ARBA" id="ARBA00004123"/>
    </source>
</evidence>
<dbReference type="FunFam" id="3.30.160.60:FF:000744">
    <property type="entry name" value="zinc finger E-box-binding homeobox 1"/>
    <property type="match status" value="1"/>
</dbReference>
<dbReference type="PROSITE" id="PS50157">
    <property type="entry name" value="ZINC_FINGER_C2H2_2"/>
    <property type="match status" value="4"/>
</dbReference>
<feature type="region of interest" description="Disordered" evidence="10">
    <location>
        <begin position="788"/>
        <end position="864"/>
    </location>
</feature>
<evidence type="ECO:0000256" key="5">
    <source>
        <dbReference type="ARBA" id="ARBA00022833"/>
    </source>
</evidence>
<dbReference type="InterPro" id="IPR013087">
    <property type="entry name" value="Znf_C2H2_type"/>
</dbReference>
<evidence type="ECO:0000256" key="9">
    <source>
        <dbReference type="PROSITE-ProRule" id="PRU00042"/>
    </source>
</evidence>
<feature type="compositionally biased region" description="Gly residues" evidence="10">
    <location>
        <begin position="839"/>
        <end position="849"/>
    </location>
</feature>
<keyword evidence="3" id="KW-0677">Repeat</keyword>
<feature type="domain" description="C2H2-type" evidence="11">
    <location>
        <begin position="721"/>
        <end position="751"/>
    </location>
</feature>
<accession>A0A9Q1HSU6</accession>
<evidence type="ECO:0000313" key="12">
    <source>
        <dbReference type="EMBL" id="KAJ8259377.1"/>
    </source>
</evidence>
<dbReference type="GO" id="GO:0000122">
    <property type="term" value="P:negative regulation of transcription by RNA polymerase II"/>
    <property type="evidence" value="ECO:0007669"/>
    <property type="project" value="UniProtKB-ARBA"/>
</dbReference>
<keyword evidence="8" id="KW-0539">Nucleus</keyword>
<dbReference type="InterPro" id="IPR051574">
    <property type="entry name" value="ZnF_E-box_Homeobox"/>
</dbReference>
<feature type="compositionally biased region" description="Pro residues" evidence="10">
    <location>
        <begin position="483"/>
        <end position="494"/>
    </location>
</feature>
<dbReference type="PANTHER" id="PTHR24391:SF28">
    <property type="entry name" value="ZINC FINGER E-BOX-BINDING HOMEOBOX 2"/>
    <property type="match status" value="1"/>
</dbReference>
<feature type="compositionally biased region" description="Acidic residues" evidence="10">
    <location>
        <begin position="795"/>
        <end position="805"/>
    </location>
</feature>
<keyword evidence="5" id="KW-0862">Zinc</keyword>
<evidence type="ECO:0000313" key="13">
    <source>
        <dbReference type="Proteomes" id="UP001152803"/>
    </source>
</evidence>
<dbReference type="FunFam" id="3.30.160.60:FF:000013">
    <property type="entry name" value="Putative zinc finger E-box-binding homeobox 2"/>
    <property type="match status" value="2"/>
</dbReference>
<comment type="caution">
    <text evidence="12">The sequence shown here is derived from an EMBL/GenBank/DDBJ whole genome shotgun (WGS) entry which is preliminary data.</text>
</comment>
<dbReference type="GO" id="GO:0008270">
    <property type="term" value="F:zinc ion binding"/>
    <property type="evidence" value="ECO:0007669"/>
    <property type="project" value="UniProtKB-KW"/>
</dbReference>
<feature type="region of interest" description="Disordered" evidence="10">
    <location>
        <begin position="431"/>
        <end position="544"/>
    </location>
</feature>
<evidence type="ECO:0000256" key="7">
    <source>
        <dbReference type="ARBA" id="ARBA00023155"/>
    </source>
</evidence>